<dbReference type="SUPFAM" id="SSF51735">
    <property type="entry name" value="NAD(P)-binding Rossmann-fold domains"/>
    <property type="match status" value="1"/>
</dbReference>
<dbReference type="GeneID" id="25277054"/>
<dbReference type="PANTHER" id="PTHR10366:SF564">
    <property type="entry name" value="STEROL-4-ALPHA-CARBOXYLATE 3-DEHYDROGENASE, DECARBOXYLATING"/>
    <property type="match status" value="1"/>
</dbReference>
<dbReference type="Pfam" id="PF01370">
    <property type="entry name" value="Epimerase"/>
    <property type="match status" value="1"/>
</dbReference>
<keyword evidence="1" id="KW-0560">Oxidoreductase</keyword>
<name>A0A072PMH6_9EURO</name>
<protein>
    <recommendedName>
        <fullName evidence="3">NAD-dependent epimerase/dehydratase domain-containing protein</fullName>
    </recommendedName>
</protein>
<dbReference type="InterPro" id="IPR036291">
    <property type="entry name" value="NAD(P)-bd_dom_sf"/>
</dbReference>
<accession>A0A072PMH6</accession>
<dbReference type="STRING" id="1182545.A0A072PMH6"/>
<dbReference type="InterPro" id="IPR001509">
    <property type="entry name" value="Epimerase_deHydtase"/>
</dbReference>
<feature type="domain" description="NAD-dependent epimerase/dehydratase" evidence="3">
    <location>
        <begin position="6"/>
        <end position="267"/>
    </location>
</feature>
<comment type="caution">
    <text evidence="4">The sequence shown here is derived from an EMBL/GenBank/DDBJ whole genome shotgun (WGS) entry which is preliminary data.</text>
</comment>
<dbReference type="VEuPathDB" id="FungiDB:A1O9_02109"/>
<dbReference type="OrthoDB" id="2735536at2759"/>
<evidence type="ECO:0000259" key="3">
    <source>
        <dbReference type="Pfam" id="PF01370"/>
    </source>
</evidence>
<dbReference type="AlphaFoldDB" id="A0A072PMH6"/>
<proteinExistence type="inferred from homology"/>
<organism evidence="4 5">
    <name type="scientific">Exophiala aquamarina CBS 119918</name>
    <dbReference type="NCBI Taxonomy" id="1182545"/>
    <lineage>
        <taxon>Eukaryota</taxon>
        <taxon>Fungi</taxon>
        <taxon>Dikarya</taxon>
        <taxon>Ascomycota</taxon>
        <taxon>Pezizomycotina</taxon>
        <taxon>Eurotiomycetes</taxon>
        <taxon>Chaetothyriomycetidae</taxon>
        <taxon>Chaetothyriales</taxon>
        <taxon>Herpotrichiellaceae</taxon>
        <taxon>Exophiala</taxon>
    </lineage>
</organism>
<evidence type="ECO:0000313" key="4">
    <source>
        <dbReference type="EMBL" id="KEF60548.1"/>
    </source>
</evidence>
<sequence length="349" mass="37739">MSAPLVLVTGATGHIGFGVLARLLKDGYQVRVASRRQTAVEKLLQLPSIKPYASSVSFIEVSDFLAEHAFDEAVNGVDYIIHVASPIPDPAHGEKDFSVRTHYIEPAVQGNVGLLKAASLSPSVKRVVITSSVAILRRAPEGESTKVGPDDLAPLLETSEWEDTKSVHTAYAESKKQANDAAEKFIAQQTPHFDVVHILPGFVQGRNETVTSVEDLRELRVSSNTVMVKYVLGAKDGPLAPTNLVLLDDVAAAHVAALSPKNATSGERFIVTYPEEIPWNTIDPIVKKLFPAEVESGLLPLGETLSGYYVPYDVSKSTEKLGVQFRGPEDMVKSLVGQLVELKHAEAKN</sequence>
<dbReference type="HOGENOM" id="CLU_007383_9_2_1"/>
<evidence type="ECO:0000313" key="5">
    <source>
        <dbReference type="Proteomes" id="UP000027920"/>
    </source>
</evidence>
<comment type="similarity">
    <text evidence="2">Belongs to the NAD(P)-dependent epimerase/dehydratase family. Dihydroflavonol-4-reductase subfamily.</text>
</comment>
<dbReference type="EMBL" id="AMGV01000002">
    <property type="protein sequence ID" value="KEF60548.1"/>
    <property type="molecule type" value="Genomic_DNA"/>
</dbReference>
<evidence type="ECO:0000256" key="1">
    <source>
        <dbReference type="ARBA" id="ARBA00023002"/>
    </source>
</evidence>
<keyword evidence="5" id="KW-1185">Reference proteome</keyword>
<evidence type="ECO:0000256" key="2">
    <source>
        <dbReference type="ARBA" id="ARBA00023445"/>
    </source>
</evidence>
<dbReference type="GO" id="GO:0016616">
    <property type="term" value="F:oxidoreductase activity, acting on the CH-OH group of donors, NAD or NADP as acceptor"/>
    <property type="evidence" value="ECO:0007669"/>
    <property type="project" value="TreeGrafter"/>
</dbReference>
<dbReference type="Gene3D" id="3.40.50.720">
    <property type="entry name" value="NAD(P)-binding Rossmann-like Domain"/>
    <property type="match status" value="1"/>
</dbReference>
<dbReference type="PANTHER" id="PTHR10366">
    <property type="entry name" value="NAD DEPENDENT EPIMERASE/DEHYDRATASE"/>
    <property type="match status" value="1"/>
</dbReference>
<gene>
    <name evidence="4" type="ORF">A1O9_02109</name>
</gene>
<reference evidence="4 5" key="1">
    <citation type="submission" date="2013-03" db="EMBL/GenBank/DDBJ databases">
        <title>The Genome Sequence of Exophiala aquamarina CBS 119918.</title>
        <authorList>
            <consortium name="The Broad Institute Genomics Platform"/>
            <person name="Cuomo C."/>
            <person name="de Hoog S."/>
            <person name="Gorbushina A."/>
            <person name="Walker B."/>
            <person name="Young S.K."/>
            <person name="Zeng Q."/>
            <person name="Gargeya S."/>
            <person name="Fitzgerald M."/>
            <person name="Haas B."/>
            <person name="Abouelleil A."/>
            <person name="Allen A.W."/>
            <person name="Alvarado L."/>
            <person name="Arachchi H.M."/>
            <person name="Berlin A.M."/>
            <person name="Chapman S.B."/>
            <person name="Gainer-Dewar J."/>
            <person name="Goldberg J."/>
            <person name="Griggs A."/>
            <person name="Gujja S."/>
            <person name="Hansen M."/>
            <person name="Howarth C."/>
            <person name="Imamovic A."/>
            <person name="Ireland A."/>
            <person name="Larimer J."/>
            <person name="McCowan C."/>
            <person name="Murphy C."/>
            <person name="Pearson M."/>
            <person name="Poon T.W."/>
            <person name="Priest M."/>
            <person name="Roberts A."/>
            <person name="Saif S."/>
            <person name="Shea T."/>
            <person name="Sisk P."/>
            <person name="Sykes S."/>
            <person name="Wortman J."/>
            <person name="Nusbaum C."/>
            <person name="Birren B."/>
        </authorList>
    </citation>
    <scope>NUCLEOTIDE SEQUENCE [LARGE SCALE GENOMIC DNA]</scope>
    <source>
        <strain evidence="4 5">CBS 119918</strain>
    </source>
</reference>
<dbReference type="InterPro" id="IPR050425">
    <property type="entry name" value="NAD(P)_dehydrat-like"/>
</dbReference>
<dbReference type="RefSeq" id="XP_013263138.1">
    <property type="nucleotide sequence ID" value="XM_013407684.1"/>
</dbReference>
<dbReference type="Proteomes" id="UP000027920">
    <property type="component" value="Unassembled WGS sequence"/>
</dbReference>